<evidence type="ECO:0000313" key="1">
    <source>
        <dbReference type="EnsemblFungi" id="FOXG_04634P0"/>
    </source>
</evidence>
<name>A0A0D2XL10_FUSOF</name>
<proteinExistence type="predicted"/>
<dbReference type="Proteomes" id="UP000002489">
    <property type="component" value="Unassembled WGS sequence"/>
</dbReference>
<dbReference type="EnsemblFungi" id="FOXG_04634T0">
    <property type="protein sequence ID" value="FOXG_04634P0"/>
    <property type="gene ID" value="FOXG_04634"/>
</dbReference>
<reference evidence="1" key="2">
    <citation type="submission" date="2025-08" db="UniProtKB">
        <authorList>
            <consortium name="EnsemblFungi"/>
        </authorList>
    </citation>
    <scope>IDENTIFICATION</scope>
    <source>
        <strain evidence="1">4287 / CBS 123668 / FGSC 9935 / NRRL 34936</strain>
    </source>
</reference>
<sequence>MMLYQGNRWQNPWLCVVITIESRTQVNLVLGRVRFEVGYERKGRVRLGGWKVGKSKYVGFEWSPTSTLSGRLKDAGQRPGDKQVTGSTWFISPRSVMRNFAASFSSL</sequence>
<dbReference type="AlphaFoldDB" id="A0A0D2XL10"/>
<accession>A0A0D2XL10</accession>
<organism evidence="1 2">
    <name type="scientific">Fusarium oxysporum (strain Fo5176)</name>
    <name type="common">Fusarium vascular wilt</name>
    <dbReference type="NCBI Taxonomy" id="660025"/>
    <lineage>
        <taxon>Eukaryota</taxon>
        <taxon>Fungi</taxon>
        <taxon>Dikarya</taxon>
        <taxon>Ascomycota</taxon>
        <taxon>Pezizomycotina</taxon>
        <taxon>Sordariomycetes</taxon>
        <taxon>Hypocreomycetidae</taxon>
        <taxon>Hypocreales</taxon>
        <taxon>Nectriaceae</taxon>
        <taxon>Fusarium</taxon>
        <taxon>Fusarium oxysporum species complex</taxon>
    </lineage>
</organism>
<evidence type="ECO:0000313" key="2">
    <source>
        <dbReference type="Proteomes" id="UP000002489"/>
    </source>
</evidence>
<reference evidence="2" key="1">
    <citation type="journal article" date="2012" name="Mol. Plant Microbe Interact.">
        <title>A highly conserved effector in Fusarium oxysporum is required for full virulence on Arabidopsis.</title>
        <authorList>
            <person name="Thatcher L.F."/>
            <person name="Gardiner D.M."/>
            <person name="Kazan K."/>
            <person name="Manners J."/>
        </authorList>
    </citation>
    <scope>NUCLEOTIDE SEQUENCE [LARGE SCALE GENOMIC DNA]</scope>
    <source>
        <strain evidence="2">Fo5176</strain>
    </source>
</reference>
<protein>
    <submittedName>
        <fullName evidence="1">Uncharacterized protein</fullName>
    </submittedName>
</protein>